<dbReference type="Proteomes" id="UP001597176">
    <property type="component" value="Unassembled WGS sequence"/>
</dbReference>
<dbReference type="Gene3D" id="3.30.300.30">
    <property type="match status" value="1"/>
</dbReference>
<dbReference type="Pfam" id="PF00550">
    <property type="entry name" value="PP-binding"/>
    <property type="match status" value="1"/>
</dbReference>
<dbReference type="InterPro" id="IPR001031">
    <property type="entry name" value="Thioesterase"/>
</dbReference>
<feature type="domain" description="Carrier" evidence="3">
    <location>
        <begin position="1024"/>
        <end position="1099"/>
    </location>
</feature>
<organism evidence="4 5">
    <name type="scientific">Methylobacterium marchantiae</name>
    <dbReference type="NCBI Taxonomy" id="600331"/>
    <lineage>
        <taxon>Bacteria</taxon>
        <taxon>Pseudomonadati</taxon>
        <taxon>Pseudomonadota</taxon>
        <taxon>Alphaproteobacteria</taxon>
        <taxon>Hyphomicrobiales</taxon>
        <taxon>Methylobacteriaceae</taxon>
        <taxon>Methylobacterium</taxon>
    </lineage>
</organism>
<name>A0ABW3X359_9HYPH</name>
<dbReference type="InterPro" id="IPR020806">
    <property type="entry name" value="PKS_PP-bd"/>
</dbReference>
<evidence type="ECO:0000259" key="3">
    <source>
        <dbReference type="PROSITE" id="PS50075"/>
    </source>
</evidence>
<keyword evidence="1" id="KW-0596">Phosphopantetheine</keyword>
<dbReference type="Gene3D" id="3.30.559.30">
    <property type="entry name" value="Nonribosomal peptide synthetase, condensation domain"/>
    <property type="match status" value="1"/>
</dbReference>
<comment type="caution">
    <text evidence="4">The sequence shown here is derived from an EMBL/GenBank/DDBJ whole genome shotgun (WGS) entry which is preliminary data.</text>
</comment>
<dbReference type="InterPro" id="IPR036736">
    <property type="entry name" value="ACP-like_sf"/>
</dbReference>
<dbReference type="PROSITE" id="PS00455">
    <property type="entry name" value="AMP_BINDING"/>
    <property type="match status" value="1"/>
</dbReference>
<dbReference type="SMART" id="SM00823">
    <property type="entry name" value="PKS_PP"/>
    <property type="match status" value="1"/>
</dbReference>
<keyword evidence="2" id="KW-0597">Phosphoprotein</keyword>
<dbReference type="EMBL" id="JBHTND010000028">
    <property type="protein sequence ID" value="MFD1303363.1"/>
    <property type="molecule type" value="Genomic_DNA"/>
</dbReference>
<accession>A0ABW3X359</accession>
<dbReference type="PANTHER" id="PTHR45527:SF1">
    <property type="entry name" value="FATTY ACID SYNTHASE"/>
    <property type="match status" value="1"/>
</dbReference>
<protein>
    <submittedName>
        <fullName evidence="4">Amino acid adenylation domain-containing protein</fullName>
    </submittedName>
</protein>
<dbReference type="InterPro" id="IPR001242">
    <property type="entry name" value="Condensation_dom"/>
</dbReference>
<dbReference type="SUPFAM" id="SSF47336">
    <property type="entry name" value="ACP-like"/>
    <property type="match status" value="1"/>
</dbReference>
<dbReference type="PANTHER" id="PTHR45527">
    <property type="entry name" value="NONRIBOSOMAL PEPTIDE SYNTHETASE"/>
    <property type="match status" value="1"/>
</dbReference>
<gene>
    <name evidence="4" type="ORF">ACFQ4G_17460</name>
</gene>
<dbReference type="InterPro" id="IPR009081">
    <property type="entry name" value="PP-bd_ACP"/>
</dbReference>
<dbReference type="InterPro" id="IPR010071">
    <property type="entry name" value="AA_adenyl_dom"/>
</dbReference>
<proteinExistence type="predicted"/>
<dbReference type="NCBIfam" id="TIGR01733">
    <property type="entry name" value="AA-adenyl-dom"/>
    <property type="match status" value="1"/>
</dbReference>
<sequence length="1366" mass="148280">MNGDSRVIVFVSSTWPVTAAFSDPARSRRLAAQAEDGESIMDLGIAAGLDAEAVDDRIASGSRSPGSIASSVSAIQHRLLDLHRDRPEMPVQNVSIGWRLEGRVESGRLEEAFGIILHRHPVLSSRFAMAPPNDAVAPAAPFHISIIDLTALPECERMTEAEEIARQQADAPLRIDTPPLLQATLLRIGAVTSILLVTAHRLVCDHTSLGLIAGDLALIYDALGQSTVRDDATLFPPPPLGYADVIARWESASDPDVAVGDARYWRDVTAGSVACDLLADRPHPPAPTLQSERIELDLGKDLTTSLQGLCTRLGTTPFVLGLAALKLVLHRRSNATDIAVMTHWANRDEAAFASVVGPFETDLFLRNDLSDDPSFTELLLRIGKNVAKAAAHAAAGSVLPLEPLSPVSFTYRPPTLAEESFGGITISEWLVPSGGTRFELEFVMSDGGAGWCIACDYRTDLFERQSVADLLARLHLAFERVLDDPDLRLSQVDLLTEVERRSLCGDWCASVVPYPAEKGAHGLFTDQARQRPDAIAVTYEGQSLTYWELDAASNRLAHCLRDRGIGPGERVAIFLDRSLDMVVAVMAVLKSGAAYVPLDPSFPSARIAFMIADCGAALILTKQGLQAALPACAVPMLALDSSRDAIAAQPSTSLEIDGPLPNAAAYVIYTSGSTGQPKGVVVGHGSLVNLLWAMRERPGLTENDVLVSVTTLSFDISVLELLLPLVVGARLVVASQATSRDGDALLALLKRSAATVLQATPITWQILLAVGWTGTLRLTMLCGGEPMPRELATRLIATGGDLWNMYGPTETTIWSSADRVVASEGPIPVGTPIANTHFYVLDARGDLSLPGSIGELAIGGDGVALGYHGRPDLTAERFLRDPFRQQPGARLYRTGDLARWRTDGTLELLGRADQQVKIRGYRVEIGEIETALERIPGIAEAAVVALSDSAVEARLVAYLVVEPDCPVPCFSAAEFRSRLSGFLPSYMIPANFVRLESFPRTPNGKLDRKALPFVGPIDPVIGMSDLSEFESRVARIWAETLHVEDIGPSAHFFELGGHSLLAARMFSRLKVELGLRVSFGALFDAPSLREFCRHLTARSEPTGARIVAVQPKGGRPPIIAFHHTSIYNVLSRELGDDQPFYAIRIATSPDGKRRSIDEMAELYLDLVRHVCPEGPCTFLGFCEAGSLAFETARRLGWEGRQVERLILIDSWEPGYLGRLGRTKRLLARSSITTMRSFTRLRFLLTESPASLMVRLGTSRLARHARRMAGRVLDSEAIAHPGDDGDFWRLSDELEVSVRAYQPKPLQRPAMVFRNQYEPSGRFLDGALGWSPWLQAGTPVHEIPSDHLGTFRERGACIMARHLAAAL</sequence>
<dbReference type="InterPro" id="IPR020845">
    <property type="entry name" value="AMP-binding_CS"/>
</dbReference>
<evidence type="ECO:0000256" key="1">
    <source>
        <dbReference type="ARBA" id="ARBA00022450"/>
    </source>
</evidence>
<dbReference type="InterPro" id="IPR045851">
    <property type="entry name" value="AMP-bd_C_sf"/>
</dbReference>
<evidence type="ECO:0000313" key="5">
    <source>
        <dbReference type="Proteomes" id="UP001597176"/>
    </source>
</evidence>
<keyword evidence="5" id="KW-1185">Reference proteome</keyword>
<evidence type="ECO:0000313" key="4">
    <source>
        <dbReference type="EMBL" id="MFD1303363.1"/>
    </source>
</evidence>
<dbReference type="SUPFAM" id="SSF52777">
    <property type="entry name" value="CoA-dependent acyltransferases"/>
    <property type="match status" value="2"/>
</dbReference>
<dbReference type="InterPro" id="IPR025110">
    <property type="entry name" value="AMP-bd_C"/>
</dbReference>
<dbReference type="Gene3D" id="1.10.1200.10">
    <property type="entry name" value="ACP-like"/>
    <property type="match status" value="1"/>
</dbReference>
<dbReference type="Gene3D" id="3.30.559.10">
    <property type="entry name" value="Chloramphenicol acetyltransferase-like domain"/>
    <property type="match status" value="1"/>
</dbReference>
<dbReference type="Pfam" id="PF00975">
    <property type="entry name" value="Thioesterase"/>
    <property type="match status" value="1"/>
</dbReference>
<dbReference type="Pfam" id="PF13193">
    <property type="entry name" value="AMP-binding_C"/>
    <property type="match status" value="1"/>
</dbReference>
<dbReference type="CDD" id="cd12116">
    <property type="entry name" value="A_NRPS_Ta1_like"/>
    <property type="match status" value="1"/>
</dbReference>
<dbReference type="Pfam" id="PF00668">
    <property type="entry name" value="Condensation"/>
    <property type="match status" value="1"/>
</dbReference>
<dbReference type="InterPro" id="IPR023213">
    <property type="entry name" value="CAT-like_dom_sf"/>
</dbReference>
<dbReference type="SUPFAM" id="SSF56801">
    <property type="entry name" value="Acetyl-CoA synthetase-like"/>
    <property type="match status" value="1"/>
</dbReference>
<dbReference type="Pfam" id="PF00501">
    <property type="entry name" value="AMP-binding"/>
    <property type="match status" value="1"/>
</dbReference>
<dbReference type="InterPro" id="IPR029058">
    <property type="entry name" value="AB_hydrolase_fold"/>
</dbReference>
<dbReference type="InterPro" id="IPR000873">
    <property type="entry name" value="AMP-dep_synth/lig_dom"/>
</dbReference>
<dbReference type="PROSITE" id="PS50075">
    <property type="entry name" value="CARRIER"/>
    <property type="match status" value="1"/>
</dbReference>
<evidence type="ECO:0000256" key="2">
    <source>
        <dbReference type="ARBA" id="ARBA00022553"/>
    </source>
</evidence>
<dbReference type="SUPFAM" id="SSF53474">
    <property type="entry name" value="alpha/beta-Hydrolases"/>
    <property type="match status" value="1"/>
</dbReference>
<dbReference type="Gene3D" id="3.40.50.1820">
    <property type="entry name" value="alpha/beta hydrolase"/>
    <property type="match status" value="1"/>
</dbReference>
<reference evidence="5" key="1">
    <citation type="journal article" date="2019" name="Int. J. Syst. Evol. Microbiol.">
        <title>The Global Catalogue of Microorganisms (GCM) 10K type strain sequencing project: providing services to taxonomists for standard genome sequencing and annotation.</title>
        <authorList>
            <consortium name="The Broad Institute Genomics Platform"/>
            <consortium name="The Broad Institute Genome Sequencing Center for Infectious Disease"/>
            <person name="Wu L."/>
            <person name="Ma J."/>
        </authorList>
    </citation>
    <scope>NUCLEOTIDE SEQUENCE [LARGE SCALE GENOMIC DNA]</scope>
    <source>
        <strain evidence="5">CCUG 56108</strain>
    </source>
</reference>
<dbReference type="Gene3D" id="3.40.50.980">
    <property type="match status" value="2"/>
</dbReference>
<dbReference type="Gene3D" id="2.30.38.10">
    <property type="entry name" value="Luciferase, Domain 3"/>
    <property type="match status" value="1"/>
</dbReference>